<evidence type="ECO:0000313" key="2">
    <source>
        <dbReference type="EMBL" id="EXJ63557.1"/>
    </source>
</evidence>
<proteinExistence type="predicted"/>
<accession>W9W631</accession>
<dbReference type="AlphaFoldDB" id="W9W631"/>
<dbReference type="STRING" id="1182543.W9W631"/>
<dbReference type="GeneID" id="19196007"/>
<feature type="domain" description="VOC" evidence="1">
    <location>
        <begin position="8"/>
        <end position="159"/>
    </location>
</feature>
<keyword evidence="3" id="KW-1185">Reference proteome</keyword>
<evidence type="ECO:0000259" key="1">
    <source>
        <dbReference type="PROSITE" id="PS51819"/>
    </source>
</evidence>
<dbReference type="Gene3D" id="3.10.180.10">
    <property type="entry name" value="2,3-Dihydroxybiphenyl 1,2-Dioxygenase, domain 1"/>
    <property type="match status" value="1"/>
</dbReference>
<dbReference type="EMBL" id="AMGX01000025">
    <property type="protein sequence ID" value="EXJ63557.1"/>
    <property type="molecule type" value="Genomic_DNA"/>
</dbReference>
<dbReference type="HOGENOM" id="CLU_046006_7_0_1"/>
<dbReference type="eggNOG" id="ENOG502SU00">
    <property type="taxonomic scope" value="Eukaryota"/>
</dbReference>
<dbReference type="RefSeq" id="XP_007750080.1">
    <property type="nucleotide sequence ID" value="XM_007751890.1"/>
</dbReference>
<dbReference type="InterPro" id="IPR029068">
    <property type="entry name" value="Glyas_Bleomycin-R_OHBP_Dase"/>
</dbReference>
<dbReference type="PROSITE" id="PS51819">
    <property type="entry name" value="VOC"/>
    <property type="match status" value="1"/>
</dbReference>
<dbReference type="SUPFAM" id="SSF54593">
    <property type="entry name" value="Glyoxalase/Bleomycin resistance protein/Dihydroxybiphenyl dioxygenase"/>
    <property type="match status" value="1"/>
</dbReference>
<evidence type="ECO:0000313" key="3">
    <source>
        <dbReference type="Proteomes" id="UP000019471"/>
    </source>
</evidence>
<dbReference type="InterPro" id="IPR037523">
    <property type="entry name" value="VOC_core"/>
</dbReference>
<gene>
    <name evidence="2" type="ORF">A1O5_11318</name>
</gene>
<comment type="caution">
    <text evidence="2">The sequence shown here is derived from an EMBL/GenBank/DDBJ whole genome shotgun (WGS) entry which is preliminary data.</text>
</comment>
<dbReference type="Proteomes" id="UP000019471">
    <property type="component" value="Unassembled WGS sequence"/>
</dbReference>
<dbReference type="OrthoDB" id="16820at2759"/>
<dbReference type="Pfam" id="PF00903">
    <property type="entry name" value="Glyoxalase"/>
    <property type="match status" value="1"/>
</dbReference>
<protein>
    <recommendedName>
        <fullName evidence="1">VOC domain-containing protein</fullName>
    </recommendedName>
</protein>
<reference evidence="2 3" key="1">
    <citation type="submission" date="2013-03" db="EMBL/GenBank/DDBJ databases">
        <title>The Genome Sequence of Cladophialophora psammophila CBS 110553.</title>
        <authorList>
            <consortium name="The Broad Institute Genomics Platform"/>
            <person name="Cuomo C."/>
            <person name="de Hoog S."/>
            <person name="Gorbushina A."/>
            <person name="Walker B."/>
            <person name="Young S.K."/>
            <person name="Zeng Q."/>
            <person name="Gargeya S."/>
            <person name="Fitzgerald M."/>
            <person name="Haas B."/>
            <person name="Abouelleil A."/>
            <person name="Allen A.W."/>
            <person name="Alvarado L."/>
            <person name="Arachchi H.M."/>
            <person name="Berlin A.M."/>
            <person name="Chapman S.B."/>
            <person name="Gainer-Dewar J."/>
            <person name="Goldberg J."/>
            <person name="Griggs A."/>
            <person name="Gujja S."/>
            <person name="Hansen M."/>
            <person name="Howarth C."/>
            <person name="Imamovic A."/>
            <person name="Ireland A."/>
            <person name="Larimer J."/>
            <person name="McCowan C."/>
            <person name="Murphy C."/>
            <person name="Pearson M."/>
            <person name="Poon T.W."/>
            <person name="Priest M."/>
            <person name="Roberts A."/>
            <person name="Saif S."/>
            <person name="Shea T."/>
            <person name="Sisk P."/>
            <person name="Sykes S."/>
            <person name="Wortman J."/>
            <person name="Nusbaum C."/>
            <person name="Birren B."/>
        </authorList>
    </citation>
    <scope>NUCLEOTIDE SEQUENCE [LARGE SCALE GENOMIC DNA]</scope>
    <source>
        <strain evidence="2 3">CBS 110553</strain>
    </source>
</reference>
<name>W9W631_9EURO</name>
<organism evidence="2 3">
    <name type="scientific">Cladophialophora psammophila CBS 110553</name>
    <dbReference type="NCBI Taxonomy" id="1182543"/>
    <lineage>
        <taxon>Eukaryota</taxon>
        <taxon>Fungi</taxon>
        <taxon>Dikarya</taxon>
        <taxon>Ascomycota</taxon>
        <taxon>Pezizomycotina</taxon>
        <taxon>Eurotiomycetes</taxon>
        <taxon>Chaetothyriomycetidae</taxon>
        <taxon>Chaetothyriales</taxon>
        <taxon>Herpotrichiellaceae</taxon>
        <taxon>Cladophialophora</taxon>
    </lineage>
</organism>
<sequence>MSAGVNCKFNHVALSVDNCDAAAKWYMETLGFRRIIPNATMHRTQDPDGIVFRVYGDDLHHVKVAYLGTGNQIGIEIFEFIDPNYRGGTTTSPTPFNPQAWTQGGFFHIAVTAPDPEALAMKVVQAGGKEFGQAVILPNGEQARYVQDPWGNVFEICSTDFDSLITPR</sequence>
<dbReference type="InterPro" id="IPR004360">
    <property type="entry name" value="Glyas_Fos-R_dOase_dom"/>
</dbReference>